<dbReference type="Gene3D" id="2.30.110.10">
    <property type="entry name" value="Electron Transport, Fmn-binding Protein, Chain A"/>
    <property type="match status" value="1"/>
</dbReference>
<evidence type="ECO:0000313" key="1">
    <source>
        <dbReference type="EMBL" id="MFB9832968.1"/>
    </source>
</evidence>
<keyword evidence="2" id="KW-1185">Reference proteome</keyword>
<dbReference type="InterPro" id="IPR012349">
    <property type="entry name" value="Split_barrel_FMN-bd"/>
</dbReference>
<organism evidence="1 2">
    <name type="scientific">Actinoallomurus acaciae</name>
    <dbReference type="NCBI Taxonomy" id="502577"/>
    <lineage>
        <taxon>Bacteria</taxon>
        <taxon>Bacillati</taxon>
        <taxon>Actinomycetota</taxon>
        <taxon>Actinomycetes</taxon>
        <taxon>Streptosporangiales</taxon>
        <taxon>Thermomonosporaceae</taxon>
        <taxon>Actinoallomurus</taxon>
    </lineage>
</organism>
<dbReference type="InterPro" id="IPR016888">
    <property type="entry name" value="UCP028498"/>
</dbReference>
<dbReference type="RefSeq" id="WP_378199687.1">
    <property type="nucleotide sequence ID" value="NZ_JBHLZP010000068.1"/>
</dbReference>
<comment type="caution">
    <text evidence="1">The sequence shown here is derived from an EMBL/GenBank/DDBJ whole genome shotgun (WGS) entry which is preliminary data.</text>
</comment>
<sequence>MTTWTSDELDRIAAADELEITPLRSDGTPYRSTPIWVVRDGDGRYVRSYRGGDGAWYRAARAGHRAHVSAGGVDKDVTLAEETDPVANDRIDDAYRAKYSGYADTYVVPMLAPRARATTLRLLPRRPGAGHRSS</sequence>
<protein>
    <submittedName>
        <fullName evidence="1">DUF2255 family protein</fullName>
    </submittedName>
</protein>
<dbReference type="SUPFAM" id="SSF50475">
    <property type="entry name" value="FMN-binding split barrel"/>
    <property type="match status" value="1"/>
</dbReference>
<dbReference type="EMBL" id="JBHLZP010000068">
    <property type="protein sequence ID" value="MFB9832968.1"/>
    <property type="molecule type" value="Genomic_DNA"/>
</dbReference>
<dbReference type="Proteomes" id="UP001589627">
    <property type="component" value="Unassembled WGS sequence"/>
</dbReference>
<proteinExistence type="predicted"/>
<reference evidence="1 2" key="1">
    <citation type="submission" date="2024-09" db="EMBL/GenBank/DDBJ databases">
        <authorList>
            <person name="Sun Q."/>
            <person name="Mori K."/>
        </authorList>
    </citation>
    <scope>NUCLEOTIDE SEQUENCE [LARGE SCALE GENOMIC DNA]</scope>
    <source>
        <strain evidence="1 2">TBRC 0563</strain>
    </source>
</reference>
<name>A0ABV5YEA3_9ACTN</name>
<dbReference type="Pfam" id="PF10012">
    <property type="entry name" value="DUF2255"/>
    <property type="match status" value="1"/>
</dbReference>
<accession>A0ABV5YEA3</accession>
<evidence type="ECO:0000313" key="2">
    <source>
        <dbReference type="Proteomes" id="UP001589627"/>
    </source>
</evidence>
<gene>
    <name evidence="1" type="ORF">ACFFNX_12305</name>
</gene>